<reference evidence="10 11" key="1">
    <citation type="journal article" date="2018" name="ISME J.">
        <title>Endosymbiont genomes yield clues of tubeworm success.</title>
        <authorList>
            <person name="Li Y."/>
            <person name="Liles M.R."/>
            <person name="Halanych K.M."/>
        </authorList>
    </citation>
    <scope>NUCLEOTIDE SEQUENCE [LARGE SCALE GENOMIC DNA]</scope>
    <source>
        <strain evidence="10">A1422</strain>
    </source>
</reference>
<dbReference type="Proteomes" id="UP000255508">
    <property type="component" value="Unassembled WGS sequence"/>
</dbReference>
<comment type="function">
    <text evidence="5">Involved in chemotaxis. Part of a chemotaxis signal transduction system that modulates chemotaxis in response to various stimuli. Catalyzes the demethylation of specific methylglutamate residues introduced into the chemoreceptors (methyl-accepting chemotaxis proteins or MCP) by CheR. Also mediates the irreversible deamidation of specific glutamine residues to glutamic acid.</text>
</comment>
<dbReference type="GO" id="GO:0050568">
    <property type="term" value="F:protein-glutamine glutaminase activity"/>
    <property type="evidence" value="ECO:0007669"/>
    <property type="project" value="UniProtKB-UniRule"/>
</dbReference>
<comment type="caution">
    <text evidence="10">The sequence shown here is derived from an EMBL/GenBank/DDBJ whole genome shotgun (WGS) entry which is preliminary data.</text>
</comment>
<comment type="similarity">
    <text evidence="5">Belongs to the CheB family.</text>
</comment>
<dbReference type="EMBL" id="QFXD01000062">
    <property type="protein sequence ID" value="RDH92406.1"/>
    <property type="molecule type" value="Genomic_DNA"/>
</dbReference>
<dbReference type="PANTHER" id="PTHR42872">
    <property type="entry name" value="PROTEIN-GLUTAMATE METHYLESTERASE/PROTEIN-GLUTAMINE GLUTAMINASE"/>
    <property type="match status" value="1"/>
</dbReference>
<dbReference type="GO" id="GO:0005737">
    <property type="term" value="C:cytoplasm"/>
    <property type="evidence" value="ECO:0007669"/>
    <property type="project" value="UniProtKB-SubCell"/>
</dbReference>
<sequence>MIKVLVVDDSALVRQLLTSILSDDPGIEVVGSAADPFVARDKIKKLNPDVLTLDVEMPRMDGVTFLGNLMRLRPMPVVMVMVMVSTLTEQGADVTLRALEAGAVDFVSKPKLDVAHELPEYSEEIIGKVKAAAKARVRALERRPAKKTEVIKKLSADAVLSKPVTKKHFRTTDRIIGIGSSTGGTEAIKEVVRDLPPDMPGIVISQHIPEAFSGPFAQRVNSLTALTVLEARDGQQVLPGHVYIAPGNRHLIIQRDGARYICKLNDGPPVNRHKPSVDVMFRSLSRNAGANAIAVMLTGMGDDGAAGMGEMRQAGSPTIAQDERTSVVWGMPGEAVKRGFVKEVLSLNKIGKRLQELSSE</sequence>
<gene>
    <name evidence="5" type="primary">cheB</name>
    <name evidence="10" type="ORF">DIZ79_03575</name>
</gene>
<feature type="active site" evidence="5 6">
    <location>
        <position position="181"/>
    </location>
</feature>
<dbReference type="HAMAP" id="MF_00099">
    <property type="entry name" value="CheB_chemtxs"/>
    <property type="match status" value="1"/>
</dbReference>
<dbReference type="SUPFAM" id="SSF52738">
    <property type="entry name" value="Methylesterase CheB, C-terminal domain"/>
    <property type="match status" value="1"/>
</dbReference>
<dbReference type="SUPFAM" id="SSF52172">
    <property type="entry name" value="CheY-like"/>
    <property type="match status" value="1"/>
</dbReference>
<comment type="catalytic activity">
    <reaction evidence="4 5">
        <text>[protein]-L-glutamate 5-O-methyl ester + H2O = L-glutamyl-[protein] + methanol + H(+)</text>
        <dbReference type="Rhea" id="RHEA:23236"/>
        <dbReference type="Rhea" id="RHEA-COMP:10208"/>
        <dbReference type="Rhea" id="RHEA-COMP:10311"/>
        <dbReference type="ChEBI" id="CHEBI:15377"/>
        <dbReference type="ChEBI" id="CHEBI:15378"/>
        <dbReference type="ChEBI" id="CHEBI:17790"/>
        <dbReference type="ChEBI" id="CHEBI:29973"/>
        <dbReference type="ChEBI" id="CHEBI:82795"/>
        <dbReference type="EC" id="3.1.1.61"/>
    </reaction>
</comment>
<feature type="modified residue" description="4-aspartylphosphate" evidence="5 7">
    <location>
        <position position="54"/>
    </location>
</feature>
<dbReference type="GO" id="GO:0006935">
    <property type="term" value="P:chemotaxis"/>
    <property type="evidence" value="ECO:0007669"/>
    <property type="project" value="UniProtKB-UniRule"/>
</dbReference>
<dbReference type="InterPro" id="IPR001789">
    <property type="entry name" value="Sig_transdc_resp-reg_receiver"/>
</dbReference>
<dbReference type="AlphaFoldDB" id="A0A370E1E6"/>
<dbReference type="InterPro" id="IPR008248">
    <property type="entry name" value="CheB-like"/>
</dbReference>
<dbReference type="PROSITE" id="PS50110">
    <property type="entry name" value="RESPONSE_REGULATORY"/>
    <property type="match status" value="1"/>
</dbReference>
<dbReference type="GO" id="GO:0000156">
    <property type="term" value="F:phosphorelay response regulator activity"/>
    <property type="evidence" value="ECO:0007669"/>
    <property type="project" value="InterPro"/>
</dbReference>
<evidence type="ECO:0000256" key="6">
    <source>
        <dbReference type="PROSITE-ProRule" id="PRU00050"/>
    </source>
</evidence>
<dbReference type="EC" id="3.5.1.44" evidence="5"/>
<dbReference type="InterPro" id="IPR000673">
    <property type="entry name" value="Sig_transdc_resp-reg_Me-estase"/>
</dbReference>
<evidence type="ECO:0000256" key="4">
    <source>
        <dbReference type="ARBA" id="ARBA00048267"/>
    </source>
</evidence>
<dbReference type="GO" id="GO:0008984">
    <property type="term" value="F:protein-glutamate methylesterase activity"/>
    <property type="evidence" value="ECO:0007669"/>
    <property type="project" value="UniProtKB-UniRule"/>
</dbReference>
<comment type="subcellular location">
    <subcellularLocation>
        <location evidence="5">Cytoplasm</location>
    </subcellularLocation>
</comment>
<evidence type="ECO:0000313" key="10">
    <source>
        <dbReference type="EMBL" id="RDH92406.1"/>
    </source>
</evidence>
<dbReference type="PANTHER" id="PTHR42872:SF6">
    <property type="entry name" value="PROTEIN-GLUTAMATE METHYLESTERASE_PROTEIN-GLUTAMINE GLUTAMINASE"/>
    <property type="match status" value="1"/>
</dbReference>
<feature type="active site" evidence="5 6">
    <location>
        <position position="207"/>
    </location>
</feature>
<comment type="PTM">
    <text evidence="5">Phosphorylated by CheA. Phosphorylation of the N-terminal regulatory domain activates the methylesterase activity.</text>
</comment>
<dbReference type="PIRSF" id="PIRSF000876">
    <property type="entry name" value="RR_chemtxs_CheB"/>
    <property type="match status" value="1"/>
</dbReference>
<dbReference type="CDD" id="cd16432">
    <property type="entry name" value="CheB_Rec"/>
    <property type="match status" value="1"/>
</dbReference>
<comment type="domain">
    <text evidence="5">Contains a C-terminal catalytic domain, and an N-terminal region which modulates catalytic activity.</text>
</comment>
<keyword evidence="3 5" id="KW-0378">Hydrolase</keyword>
<dbReference type="SMART" id="SM00448">
    <property type="entry name" value="REC"/>
    <property type="match status" value="1"/>
</dbReference>
<comment type="catalytic activity">
    <reaction evidence="5">
        <text>L-glutaminyl-[protein] + H2O = L-glutamyl-[protein] + NH4(+)</text>
        <dbReference type="Rhea" id="RHEA:16441"/>
        <dbReference type="Rhea" id="RHEA-COMP:10207"/>
        <dbReference type="Rhea" id="RHEA-COMP:10208"/>
        <dbReference type="ChEBI" id="CHEBI:15377"/>
        <dbReference type="ChEBI" id="CHEBI:28938"/>
        <dbReference type="ChEBI" id="CHEBI:29973"/>
        <dbReference type="ChEBI" id="CHEBI:30011"/>
        <dbReference type="EC" id="3.5.1.44"/>
    </reaction>
</comment>
<evidence type="ECO:0000256" key="3">
    <source>
        <dbReference type="ARBA" id="ARBA00022801"/>
    </source>
</evidence>
<dbReference type="NCBIfam" id="NF009206">
    <property type="entry name" value="PRK12555.1"/>
    <property type="match status" value="1"/>
</dbReference>
<evidence type="ECO:0000259" key="8">
    <source>
        <dbReference type="PROSITE" id="PS50110"/>
    </source>
</evidence>
<evidence type="ECO:0000313" key="11">
    <source>
        <dbReference type="Proteomes" id="UP000255508"/>
    </source>
</evidence>
<accession>A0A370E1E6</accession>
<keyword evidence="2 5" id="KW-0145">Chemotaxis</keyword>
<dbReference type="NCBIfam" id="NF001965">
    <property type="entry name" value="PRK00742.1"/>
    <property type="match status" value="1"/>
</dbReference>
<feature type="domain" description="Response regulatory" evidence="8">
    <location>
        <begin position="3"/>
        <end position="124"/>
    </location>
</feature>
<feature type="domain" description="CheB-type methylesterase" evidence="9">
    <location>
        <begin position="169"/>
        <end position="360"/>
    </location>
</feature>
<dbReference type="InterPro" id="IPR035909">
    <property type="entry name" value="CheB_C"/>
</dbReference>
<dbReference type="Pfam" id="PF00072">
    <property type="entry name" value="Response_reg"/>
    <property type="match status" value="1"/>
</dbReference>
<evidence type="ECO:0000256" key="5">
    <source>
        <dbReference type="HAMAP-Rule" id="MF_00099"/>
    </source>
</evidence>
<evidence type="ECO:0000256" key="1">
    <source>
        <dbReference type="ARBA" id="ARBA00022490"/>
    </source>
</evidence>
<proteinExistence type="inferred from homology"/>
<dbReference type="InterPro" id="IPR011006">
    <property type="entry name" value="CheY-like_superfamily"/>
</dbReference>
<evidence type="ECO:0000256" key="2">
    <source>
        <dbReference type="ARBA" id="ARBA00022500"/>
    </source>
</evidence>
<dbReference type="CDD" id="cd17541">
    <property type="entry name" value="REC_CheB-like"/>
    <property type="match status" value="1"/>
</dbReference>
<evidence type="ECO:0000256" key="7">
    <source>
        <dbReference type="PROSITE-ProRule" id="PRU00169"/>
    </source>
</evidence>
<organism evidence="10 11">
    <name type="scientific">endosymbiont of Lamellibrachia luymesi</name>
    <dbReference type="NCBI Taxonomy" id="2200907"/>
    <lineage>
        <taxon>Bacteria</taxon>
        <taxon>Pseudomonadati</taxon>
        <taxon>Pseudomonadota</taxon>
        <taxon>Gammaproteobacteria</taxon>
        <taxon>sulfur-oxidizing symbionts</taxon>
    </lineage>
</organism>
<feature type="active site" evidence="5 6">
    <location>
        <position position="303"/>
    </location>
</feature>
<dbReference type="Pfam" id="PF01339">
    <property type="entry name" value="CheB_methylest"/>
    <property type="match status" value="1"/>
</dbReference>
<keyword evidence="1 5" id="KW-0963">Cytoplasm</keyword>
<keyword evidence="5 7" id="KW-0597">Phosphoprotein</keyword>
<dbReference type="Gene3D" id="3.40.50.2300">
    <property type="match status" value="1"/>
</dbReference>
<name>A0A370E1E6_9GAMM</name>
<dbReference type="Gene3D" id="3.40.50.180">
    <property type="entry name" value="Methylesterase CheB, C-terminal domain"/>
    <property type="match status" value="1"/>
</dbReference>
<evidence type="ECO:0000259" key="9">
    <source>
        <dbReference type="PROSITE" id="PS50122"/>
    </source>
</evidence>
<dbReference type="EC" id="3.1.1.61" evidence="5"/>
<dbReference type="PROSITE" id="PS50122">
    <property type="entry name" value="CHEB"/>
    <property type="match status" value="1"/>
</dbReference>
<protein>
    <recommendedName>
        <fullName evidence="5">Protein-glutamate methylesterase/protein-glutamine glutaminase</fullName>
        <ecNumber evidence="5">3.1.1.61</ecNumber>
        <ecNumber evidence="5">3.5.1.44</ecNumber>
    </recommendedName>
</protein>